<dbReference type="EMBL" id="JBHSPU010000038">
    <property type="protein sequence ID" value="MFC5918200.1"/>
    <property type="molecule type" value="Genomic_DNA"/>
</dbReference>
<dbReference type="Proteomes" id="UP001596200">
    <property type="component" value="Unassembled WGS sequence"/>
</dbReference>
<dbReference type="InterPro" id="IPR012349">
    <property type="entry name" value="Split_barrel_FMN-bd"/>
</dbReference>
<dbReference type="InterPro" id="IPR052019">
    <property type="entry name" value="F420H2_bilvrd_red/Heme_oxyg"/>
</dbReference>
<accession>A0ABW1GU25</accession>
<evidence type="ECO:0000256" key="1">
    <source>
        <dbReference type="ARBA" id="ARBA00023002"/>
    </source>
</evidence>
<gene>
    <name evidence="3" type="ORF">ACFP1B_32925</name>
</gene>
<dbReference type="SUPFAM" id="SSF50475">
    <property type="entry name" value="FMN-binding split barrel"/>
    <property type="match status" value="1"/>
</dbReference>
<protein>
    <submittedName>
        <fullName evidence="3">Pyridoxamine 5'-phosphate oxidase family protein</fullName>
    </submittedName>
</protein>
<dbReference type="RefSeq" id="WP_344516614.1">
    <property type="nucleotide sequence ID" value="NZ_BAAATU010000040.1"/>
</dbReference>
<name>A0ABW1GU25_9ACTN</name>
<keyword evidence="4" id="KW-1185">Reference proteome</keyword>
<dbReference type="PANTHER" id="PTHR35176:SF6">
    <property type="entry name" value="HEME OXYGENASE HI_0854-RELATED"/>
    <property type="match status" value="1"/>
</dbReference>
<organism evidence="3 4">
    <name type="scientific">Streptomyces pulveraceus</name>
    <dbReference type="NCBI Taxonomy" id="68258"/>
    <lineage>
        <taxon>Bacteria</taxon>
        <taxon>Bacillati</taxon>
        <taxon>Actinomycetota</taxon>
        <taxon>Actinomycetes</taxon>
        <taxon>Kitasatosporales</taxon>
        <taxon>Streptomycetaceae</taxon>
        <taxon>Streptomyces</taxon>
    </lineage>
</organism>
<evidence type="ECO:0000313" key="4">
    <source>
        <dbReference type="Proteomes" id="UP001596200"/>
    </source>
</evidence>
<feature type="domain" description="Pyridoxamine 5'-phosphate oxidase N-terminal" evidence="2">
    <location>
        <begin position="11"/>
        <end position="127"/>
    </location>
</feature>
<sequence>MNHLADLPGPDVRARLETERNVWLSTVRPDGSTHVTPVWFVYADAKWWIGADHRSVKVRNVQAEPRVSLALEDGRFPVVAEGDVSLIHDGFPTEVVTAFKEKYEWDLTSPARPGDRSVLLEVRVRRWLLAGTAQ</sequence>
<keyword evidence="1" id="KW-0560">Oxidoreductase</keyword>
<dbReference type="Pfam" id="PF01243">
    <property type="entry name" value="PNPOx_N"/>
    <property type="match status" value="1"/>
</dbReference>
<comment type="caution">
    <text evidence="3">The sequence shown here is derived from an EMBL/GenBank/DDBJ whole genome shotgun (WGS) entry which is preliminary data.</text>
</comment>
<evidence type="ECO:0000313" key="3">
    <source>
        <dbReference type="EMBL" id="MFC5918200.1"/>
    </source>
</evidence>
<dbReference type="PANTHER" id="PTHR35176">
    <property type="entry name" value="HEME OXYGENASE HI_0854-RELATED"/>
    <property type="match status" value="1"/>
</dbReference>
<dbReference type="Gene3D" id="2.30.110.10">
    <property type="entry name" value="Electron Transport, Fmn-binding Protein, Chain A"/>
    <property type="match status" value="1"/>
</dbReference>
<proteinExistence type="predicted"/>
<reference evidence="4" key="1">
    <citation type="journal article" date="2019" name="Int. J. Syst. Evol. Microbiol.">
        <title>The Global Catalogue of Microorganisms (GCM) 10K type strain sequencing project: providing services to taxonomists for standard genome sequencing and annotation.</title>
        <authorList>
            <consortium name="The Broad Institute Genomics Platform"/>
            <consortium name="The Broad Institute Genome Sequencing Center for Infectious Disease"/>
            <person name="Wu L."/>
            <person name="Ma J."/>
        </authorList>
    </citation>
    <scope>NUCLEOTIDE SEQUENCE [LARGE SCALE GENOMIC DNA]</scope>
    <source>
        <strain evidence="4">JCM 4147</strain>
    </source>
</reference>
<evidence type="ECO:0000259" key="2">
    <source>
        <dbReference type="Pfam" id="PF01243"/>
    </source>
</evidence>
<dbReference type="InterPro" id="IPR011576">
    <property type="entry name" value="Pyridox_Oxase_N"/>
</dbReference>